<organism evidence="1 2">
    <name type="scientific">Nitrococcus mobilis Nb-231</name>
    <dbReference type="NCBI Taxonomy" id="314278"/>
    <lineage>
        <taxon>Bacteria</taxon>
        <taxon>Pseudomonadati</taxon>
        <taxon>Pseudomonadota</taxon>
        <taxon>Gammaproteobacteria</taxon>
        <taxon>Chromatiales</taxon>
        <taxon>Ectothiorhodospiraceae</taxon>
        <taxon>Nitrococcus</taxon>
    </lineage>
</organism>
<accession>A4BNB6</accession>
<dbReference type="EMBL" id="AAOF01000002">
    <property type="protein sequence ID" value="EAR22715.1"/>
    <property type="molecule type" value="Genomic_DNA"/>
</dbReference>
<evidence type="ECO:0000313" key="1">
    <source>
        <dbReference type="EMBL" id="EAR22715.1"/>
    </source>
</evidence>
<dbReference type="AlphaFoldDB" id="A4BNB6"/>
<dbReference type="Proteomes" id="UP000003374">
    <property type="component" value="Unassembled WGS sequence"/>
</dbReference>
<protein>
    <submittedName>
        <fullName evidence="1">Uncharacterized protein</fullName>
    </submittedName>
</protein>
<comment type="caution">
    <text evidence="1">The sequence shown here is derived from an EMBL/GenBank/DDBJ whole genome shotgun (WGS) entry which is preliminary data.</text>
</comment>
<keyword evidence="2" id="KW-1185">Reference proteome</keyword>
<gene>
    <name evidence="1" type="ORF">NB231_09693</name>
</gene>
<evidence type="ECO:0000313" key="2">
    <source>
        <dbReference type="Proteomes" id="UP000003374"/>
    </source>
</evidence>
<proteinExistence type="predicted"/>
<name>A4BNB6_9GAMM</name>
<dbReference type="HOGENOM" id="CLU_3138245_0_0_6"/>
<dbReference type="RefSeq" id="WP_005001974.1">
    <property type="nucleotide sequence ID" value="NZ_CH672427.1"/>
</dbReference>
<sequence>MEGKTLRGRFDHFEDRKAAQVLSALATKSLFIAFDVPENGKMRKQSLAQ</sequence>
<reference evidence="1 2" key="1">
    <citation type="submission" date="2006-02" db="EMBL/GenBank/DDBJ databases">
        <authorList>
            <person name="Waterbury J."/>
            <person name="Ferriera S."/>
            <person name="Johnson J."/>
            <person name="Kravitz S."/>
            <person name="Halpern A."/>
            <person name="Remington K."/>
            <person name="Beeson K."/>
            <person name="Tran B."/>
            <person name="Rogers Y.-H."/>
            <person name="Friedman R."/>
            <person name="Venter J.C."/>
        </authorList>
    </citation>
    <scope>NUCLEOTIDE SEQUENCE [LARGE SCALE GENOMIC DNA]</scope>
    <source>
        <strain evidence="1 2">Nb-231</strain>
    </source>
</reference>